<evidence type="ECO:0000259" key="4">
    <source>
        <dbReference type="Pfam" id="PF02776"/>
    </source>
</evidence>
<reference evidence="5 6" key="1">
    <citation type="submission" date="2019-12" db="EMBL/GenBank/DDBJ databases">
        <title>Draft genome sequences Bradyrhizobium cajani AMBPC1010, Bradyrhizobium pachyrhizi AMBPC1040 and Bradyrhizobium yuanmingense ALSPC3051, three plant growth promoting strains isolated from nodules of Cajanus cajan L. in Dominican Republic.</title>
        <authorList>
            <person name="Flores-Felix J.D."/>
            <person name="Araujo J."/>
            <person name="Diaz-Alcantara C."/>
            <person name="Gonzalez-Andres F."/>
            <person name="Velazquez E."/>
        </authorList>
    </citation>
    <scope>NUCLEOTIDE SEQUENCE [LARGE SCALE GENOMIC DNA]</scope>
    <source>
        <strain evidence="5 6">1040</strain>
    </source>
</reference>
<accession>A0A844SRK4</accession>
<dbReference type="CDD" id="cd02002">
    <property type="entry name" value="TPP_BFDC"/>
    <property type="match status" value="1"/>
</dbReference>
<dbReference type="EMBL" id="WQNF01000023">
    <property type="protein sequence ID" value="MVT68797.1"/>
    <property type="molecule type" value="Genomic_DNA"/>
</dbReference>
<feature type="domain" description="Thiamine pyrophosphate enzyme N-terminal TPP-binding" evidence="4">
    <location>
        <begin position="1"/>
        <end position="108"/>
    </location>
</feature>
<keyword evidence="6" id="KW-1185">Reference proteome</keyword>
<evidence type="ECO:0000256" key="1">
    <source>
        <dbReference type="ARBA" id="ARBA00007812"/>
    </source>
</evidence>
<dbReference type="InterPro" id="IPR012001">
    <property type="entry name" value="Thiamin_PyroP_enz_TPP-bd_dom"/>
</dbReference>
<dbReference type="AlphaFoldDB" id="A0A844SRK4"/>
<dbReference type="GO" id="GO:0050660">
    <property type="term" value="F:flavin adenine dinucleotide binding"/>
    <property type="evidence" value="ECO:0007669"/>
    <property type="project" value="TreeGrafter"/>
</dbReference>
<comment type="similarity">
    <text evidence="1">Belongs to the TPP enzyme family.</text>
</comment>
<dbReference type="PANTHER" id="PTHR18968">
    <property type="entry name" value="THIAMINE PYROPHOSPHATE ENZYMES"/>
    <property type="match status" value="1"/>
</dbReference>
<dbReference type="InterPro" id="IPR045229">
    <property type="entry name" value="TPP_enz"/>
</dbReference>
<dbReference type="GO" id="GO:0044281">
    <property type="term" value="P:small molecule metabolic process"/>
    <property type="evidence" value="ECO:0007669"/>
    <property type="project" value="UniProtKB-ARBA"/>
</dbReference>
<dbReference type="CDD" id="cd07035">
    <property type="entry name" value="TPP_PYR_POX_like"/>
    <property type="match status" value="1"/>
</dbReference>
<dbReference type="InterPro" id="IPR029061">
    <property type="entry name" value="THDP-binding"/>
</dbReference>
<dbReference type="RefSeq" id="WP_157347106.1">
    <property type="nucleotide sequence ID" value="NZ_CP121667.1"/>
</dbReference>
<evidence type="ECO:0000313" key="5">
    <source>
        <dbReference type="EMBL" id="MVT68797.1"/>
    </source>
</evidence>
<gene>
    <name evidence="5" type="ORF">GPL21_27295</name>
</gene>
<dbReference type="InterPro" id="IPR011766">
    <property type="entry name" value="TPP_enzyme_TPP-bd"/>
</dbReference>
<dbReference type="Proteomes" id="UP000436468">
    <property type="component" value="Unassembled WGS sequence"/>
</dbReference>
<evidence type="ECO:0000256" key="2">
    <source>
        <dbReference type="ARBA" id="ARBA00023052"/>
    </source>
</evidence>
<feature type="domain" description="Thiamine pyrophosphate enzyme TPP-binding" evidence="3">
    <location>
        <begin position="376"/>
        <end position="513"/>
    </location>
</feature>
<comment type="caution">
    <text evidence="5">The sequence shown here is derived from an EMBL/GenBank/DDBJ whole genome shotgun (WGS) entry which is preliminary data.</text>
</comment>
<dbReference type="GO" id="GO:0003984">
    <property type="term" value="F:acetolactate synthase activity"/>
    <property type="evidence" value="ECO:0007669"/>
    <property type="project" value="TreeGrafter"/>
</dbReference>
<name>A0A844SRK4_9BRAD</name>
<keyword evidence="2" id="KW-0786">Thiamine pyrophosphate</keyword>
<sequence length="515" mass="54023">MNGAESLVRTLVAGGVDVCFTNPGTSEMHFVAALDKVPGMRCVLGLFEGVVTGAADGYFRMKGTPASTLLHLGPGLANGLANLHNAKKAHSGIVNIVGQHATYHIGYNAPLTSDIEGLARPMSSWVRTSPDAKSVAADGAAAIAAARSAPPQIATLILPADTAWNEADGIAEVPVDTQRPSYSPQAVDTAAKILHGDAAHTLLLVTGSALTEHGLALAERIAGKTGCTVMGQTYHPRMARGRGRFSINRIPYVIEQALPILKNFRHIVLVEANDPVAFFAYPNKPSMLKAEGCEVHRMTAWGENSVAALEALAGALHATAQDVKPQQLQELAKPTGALNHATIAQAIACAIPENAIMVDESVTTGRGFFPPTAAAAPHDWLQNMGGSIGFSTPVATGAAVACPDRKVICMVGDGSAMYTIQSLWTQAREGLNVVTIVFANRIYQILRGEFDGVGAGEPGKRAQDMLKIDRPTLDFVALARGMGVPGRAVTTADEFNKALAEAVAEPGPRLIEVQM</sequence>
<evidence type="ECO:0000313" key="6">
    <source>
        <dbReference type="Proteomes" id="UP000436468"/>
    </source>
</evidence>
<dbReference type="Gene3D" id="3.40.50.970">
    <property type="match status" value="2"/>
</dbReference>
<dbReference type="Pfam" id="PF02775">
    <property type="entry name" value="TPP_enzyme_C"/>
    <property type="match status" value="1"/>
</dbReference>
<dbReference type="PANTHER" id="PTHR18968:SF86">
    <property type="entry name" value="ACETOLACTATE SYNTHASE LARGE SUBUNIT ILVX-RELATED"/>
    <property type="match status" value="1"/>
</dbReference>
<dbReference type="SUPFAM" id="SSF52518">
    <property type="entry name" value="Thiamin diphosphate-binding fold (THDP-binding)"/>
    <property type="match status" value="2"/>
</dbReference>
<evidence type="ECO:0000259" key="3">
    <source>
        <dbReference type="Pfam" id="PF02775"/>
    </source>
</evidence>
<dbReference type="Pfam" id="PF02776">
    <property type="entry name" value="TPP_enzyme_N"/>
    <property type="match status" value="1"/>
</dbReference>
<proteinExistence type="inferred from homology"/>
<organism evidence="5 6">
    <name type="scientific">Bradyrhizobium pachyrhizi</name>
    <dbReference type="NCBI Taxonomy" id="280333"/>
    <lineage>
        <taxon>Bacteria</taxon>
        <taxon>Pseudomonadati</taxon>
        <taxon>Pseudomonadota</taxon>
        <taxon>Alphaproteobacteria</taxon>
        <taxon>Hyphomicrobiales</taxon>
        <taxon>Nitrobacteraceae</taxon>
        <taxon>Bradyrhizobium</taxon>
    </lineage>
</organism>
<dbReference type="NCBIfam" id="NF005760">
    <property type="entry name" value="PRK07586.1"/>
    <property type="match status" value="1"/>
</dbReference>
<dbReference type="GO" id="GO:0030976">
    <property type="term" value="F:thiamine pyrophosphate binding"/>
    <property type="evidence" value="ECO:0007669"/>
    <property type="project" value="InterPro"/>
</dbReference>
<protein>
    <submittedName>
        <fullName evidence="5">Acetolactate synthase large subunit</fullName>
    </submittedName>
</protein>